<keyword evidence="10" id="KW-1185">Reference proteome</keyword>
<dbReference type="OrthoDB" id="9800184at2"/>
<dbReference type="SUPFAM" id="SSF55103">
    <property type="entry name" value="FAD-linked oxidases, C-terminal domain"/>
    <property type="match status" value="1"/>
</dbReference>
<dbReference type="Gene3D" id="3.40.50.150">
    <property type="entry name" value="Vaccinia Virus protein VP39"/>
    <property type="match status" value="1"/>
</dbReference>
<dbReference type="PROSITE" id="PS51387">
    <property type="entry name" value="FAD_PCMH"/>
    <property type="match status" value="1"/>
</dbReference>
<dbReference type="GO" id="GO:0071949">
    <property type="term" value="F:FAD binding"/>
    <property type="evidence" value="ECO:0007669"/>
    <property type="project" value="InterPro"/>
</dbReference>
<proteinExistence type="predicted"/>
<dbReference type="STRING" id="451.B6N58_11330"/>
<dbReference type="Pfam" id="PF04030">
    <property type="entry name" value="ALO"/>
    <property type="match status" value="1"/>
</dbReference>
<reference evidence="9" key="1">
    <citation type="submission" date="2014-09" db="EMBL/GenBank/DDBJ databases">
        <authorList>
            <person name="Gomez-Valero L."/>
        </authorList>
    </citation>
    <scope>NUCLEOTIDE SEQUENCE [LARGE SCALE GENOMIC DNA]</scope>
    <source>
        <strain evidence="9">ATCC33218</strain>
    </source>
</reference>
<evidence type="ECO:0000256" key="1">
    <source>
        <dbReference type="ARBA" id="ARBA00022630"/>
    </source>
</evidence>
<dbReference type="InterPro" id="IPR029063">
    <property type="entry name" value="SAM-dependent_MTases_sf"/>
</dbReference>
<reference evidence="8 10" key="3">
    <citation type="submission" date="2016-10" db="EMBL/GenBank/DDBJ databases">
        <authorList>
            <person name="Varghese N."/>
            <person name="Submissions S."/>
        </authorList>
    </citation>
    <scope>NUCLEOTIDE SEQUENCE [LARGE SCALE GENOMIC DNA]</scope>
    <source>
        <strain evidence="8 10">ATCC 33218</strain>
    </source>
</reference>
<feature type="region of interest" description="Disordered" evidence="4">
    <location>
        <begin position="899"/>
        <end position="924"/>
    </location>
</feature>
<dbReference type="InterPro" id="IPR013216">
    <property type="entry name" value="Methyltransf_11"/>
</dbReference>
<dbReference type="EMBL" id="FMVN01000012">
    <property type="protein sequence ID" value="SCY64688.1"/>
    <property type="molecule type" value="Genomic_DNA"/>
</dbReference>
<dbReference type="AlphaFoldDB" id="A0A098GDT4"/>
<dbReference type="PANTHER" id="PTHR43762">
    <property type="entry name" value="L-GULONOLACTONE OXIDASE"/>
    <property type="match status" value="1"/>
</dbReference>
<keyword evidence="3 7" id="KW-0560">Oxidoreductase</keyword>
<evidence type="ECO:0000256" key="5">
    <source>
        <dbReference type="SAM" id="Phobius"/>
    </source>
</evidence>
<dbReference type="Pfam" id="PF08241">
    <property type="entry name" value="Methyltransf_11"/>
    <property type="match status" value="1"/>
</dbReference>
<evidence type="ECO:0000256" key="3">
    <source>
        <dbReference type="ARBA" id="ARBA00023002"/>
    </source>
</evidence>
<keyword evidence="2" id="KW-0274">FAD</keyword>
<feature type="domain" description="FAD-binding PCMH-type" evidence="6">
    <location>
        <begin position="139"/>
        <end position="312"/>
    </location>
</feature>
<dbReference type="InterPro" id="IPR016164">
    <property type="entry name" value="FAD-linked_Oxase-like_C"/>
</dbReference>
<dbReference type="InterPro" id="IPR016166">
    <property type="entry name" value="FAD-bd_PCMH"/>
</dbReference>
<dbReference type="GO" id="GO:0050105">
    <property type="term" value="F:L-gulonolactone oxidase activity"/>
    <property type="evidence" value="ECO:0007669"/>
    <property type="project" value="UniProtKB-EC"/>
</dbReference>
<dbReference type="GO" id="GO:0016020">
    <property type="term" value="C:membrane"/>
    <property type="evidence" value="ECO:0007669"/>
    <property type="project" value="InterPro"/>
</dbReference>
<dbReference type="EC" id="1.1.3.8" evidence="7"/>
<gene>
    <name evidence="7" type="ORF">LMI_0820</name>
    <name evidence="8" type="ORF">SAMN02982997_02365</name>
</gene>
<dbReference type="GO" id="GO:0003885">
    <property type="term" value="F:D-arabinono-1,4-lactone oxidase activity"/>
    <property type="evidence" value="ECO:0007669"/>
    <property type="project" value="InterPro"/>
</dbReference>
<evidence type="ECO:0000313" key="10">
    <source>
        <dbReference type="Proteomes" id="UP000182998"/>
    </source>
</evidence>
<dbReference type="InterPro" id="IPR016169">
    <property type="entry name" value="FAD-bd_PCMH_sub2"/>
</dbReference>
<keyword evidence="5" id="KW-0472">Membrane</keyword>
<keyword evidence="5" id="KW-0812">Transmembrane</keyword>
<evidence type="ECO:0000259" key="6">
    <source>
        <dbReference type="PROSITE" id="PS51387"/>
    </source>
</evidence>
<dbReference type="InterPro" id="IPR007173">
    <property type="entry name" value="ALO_C"/>
</dbReference>
<evidence type="ECO:0000313" key="9">
    <source>
        <dbReference type="Proteomes" id="UP000032414"/>
    </source>
</evidence>
<dbReference type="PANTHER" id="PTHR43762:SF1">
    <property type="entry name" value="D-ARABINONO-1,4-LACTONE OXIDASE"/>
    <property type="match status" value="1"/>
</dbReference>
<dbReference type="EMBL" id="LN614830">
    <property type="protein sequence ID" value="CEG60142.1"/>
    <property type="molecule type" value="Genomic_DNA"/>
</dbReference>
<name>A0A098GDT4_LEGMI</name>
<dbReference type="KEGG" id="tmc:LMI_0820"/>
<dbReference type="Pfam" id="PF01565">
    <property type="entry name" value="FAD_binding_4"/>
    <property type="match status" value="1"/>
</dbReference>
<dbReference type="InterPro" id="IPR010031">
    <property type="entry name" value="FAD_lactone_oxidase-like"/>
</dbReference>
<evidence type="ECO:0000256" key="2">
    <source>
        <dbReference type="ARBA" id="ARBA00022827"/>
    </source>
</evidence>
<dbReference type="Proteomes" id="UP000182998">
    <property type="component" value="Unassembled WGS sequence"/>
</dbReference>
<dbReference type="SUPFAM" id="SSF53335">
    <property type="entry name" value="S-adenosyl-L-methionine-dependent methyltransferases"/>
    <property type="match status" value="1"/>
</dbReference>
<dbReference type="PATRIC" id="fig|451.8.peg.423"/>
<reference evidence="7" key="2">
    <citation type="submission" date="2014-09" db="EMBL/GenBank/DDBJ databases">
        <authorList>
            <person name="GOMEZ-VALERO Laura"/>
        </authorList>
    </citation>
    <scope>NUCLEOTIDE SEQUENCE</scope>
    <source>
        <strain evidence="7">ATCC33218</strain>
    </source>
</reference>
<accession>A0A098GDT4</accession>
<dbReference type="RefSeq" id="WP_045098601.1">
    <property type="nucleotide sequence ID" value="NZ_CP020614.1"/>
</dbReference>
<dbReference type="Proteomes" id="UP000032414">
    <property type="component" value="Chromosome I"/>
</dbReference>
<keyword evidence="1" id="KW-0285">Flavoprotein</keyword>
<feature type="transmembrane region" description="Helical" evidence="5">
    <location>
        <begin position="48"/>
        <end position="80"/>
    </location>
</feature>
<evidence type="ECO:0000313" key="7">
    <source>
        <dbReference type="EMBL" id="CEG60142.1"/>
    </source>
</evidence>
<organism evidence="7 9">
    <name type="scientific">Legionella micdadei</name>
    <name type="common">Tatlockia micdadei</name>
    <dbReference type="NCBI Taxonomy" id="451"/>
    <lineage>
        <taxon>Bacteria</taxon>
        <taxon>Pseudomonadati</taxon>
        <taxon>Pseudomonadota</taxon>
        <taxon>Gammaproteobacteria</taxon>
        <taxon>Legionellales</taxon>
        <taxon>Legionellaceae</taxon>
        <taxon>Legionella</taxon>
    </lineage>
</organism>
<protein>
    <submittedName>
        <fullName evidence="8">FAD/FMN-containing dehydrogenase</fullName>
    </submittedName>
    <submittedName>
        <fullName evidence="7">L-gulonolactone oxidase</fullName>
        <ecNumber evidence="7">1.1.3.8</ecNumber>
    </submittedName>
</protein>
<evidence type="ECO:0000256" key="4">
    <source>
        <dbReference type="SAM" id="MobiDB-lite"/>
    </source>
</evidence>
<dbReference type="SUPFAM" id="SSF56176">
    <property type="entry name" value="FAD-binding/transporter-associated domain-like"/>
    <property type="match status" value="1"/>
</dbReference>
<sequence length="947" mass="106990">MSKFKEIIDSLPEWGRFTSWPAAMIDRAYSADSKGWLSKAWRFVKVRAIFLTLFLPLALVDLVVSGVLGARFSFGTFFVADELQDKRLSQQKKYTTIFSKNLYALLSFIVGLISPRLVAFYFTPEKTTEKGVTSGGGYYHNEEAELAQPKTVEELQQLVAQAPEKGQKVMVVGAGRSQGKQFLPEGDKAVVVDLSQLDLPHGPIVIDPVSKTATVSAAVRWADLQNEADKHKLALKFMQASNVFSVGGSIGTDIHGWNITGTLADSILEMEFIDGRGERHTLRPGDELFHQITSGFGIYGIVTKVKLQLIDNEKLYERAVEVAPDDYAKHLRENVQGNEKIRMHLYRLSLDPKNLLGSGVAVDYVKEDEDPPCTTPHLTQEGDRGTRFNQVMINVARRVPWVRKKYWEGERDRLLANNSPAMTTNEIMQPPINAMFNPSVSEAEWLQEYFLPEDQLADFLKELGRLLQENDVALLNASVRFVKYNEATHKSPLSYASSGDRFAVVLCFNQSLEPSEIIKAKKWLRAAQHMAVERGGSYYLPYQHVSSPEDFNRAYPRAAEAVPGIKSEVDPQGIFTSGFYQKYLAPQPQQTNHFKVIMASEESKKKFAGFLKNVLHRVDADKFYALLEDIMDYNDTHAEIYEELCKRLPEIMPSAVSDFRRILNSLATIKEDLAAQAKAILPEDMTEINGLVEIGYPGRFVGGFKQNFHVTGSIVAMHENDPGLTDYIQTGFPRPYDRFEKLDYNKPSLKNLPSNSADVITCYVGLHHFPEEELESFLTDVRRVLRDGGHFLLVDHDVVDEESASMAHMAHTVFNAVTGVSLQEELNERRDFRPMAHWKALLERHGLGYAVEGPDVEMIREGDPSRNRMVSFVKAKPKAELKLHSGSVNDIGDEVQLERHHRKSSAVTGAWRKNEPSIPRSRSYDSFFQEIPDSDEEEERTLEIVYH</sequence>
<dbReference type="Gene3D" id="3.30.465.10">
    <property type="match status" value="1"/>
</dbReference>
<dbReference type="InterPro" id="IPR006094">
    <property type="entry name" value="Oxid_FAD_bind_N"/>
</dbReference>
<dbReference type="GO" id="GO:0008757">
    <property type="term" value="F:S-adenosylmethionine-dependent methyltransferase activity"/>
    <property type="evidence" value="ECO:0007669"/>
    <property type="project" value="InterPro"/>
</dbReference>
<dbReference type="HOGENOM" id="CLU_314446_0_0_6"/>
<dbReference type="InterPro" id="IPR036318">
    <property type="entry name" value="FAD-bd_PCMH-like_sf"/>
</dbReference>
<evidence type="ECO:0000313" key="8">
    <source>
        <dbReference type="EMBL" id="SCY64688.1"/>
    </source>
</evidence>
<keyword evidence="5" id="KW-1133">Transmembrane helix</keyword>